<reference evidence="1" key="1">
    <citation type="submission" date="2018-02" db="EMBL/GenBank/DDBJ databases">
        <title>Rhizophora mucronata_Transcriptome.</title>
        <authorList>
            <person name="Meera S.P."/>
            <person name="Sreeshan A."/>
            <person name="Augustine A."/>
        </authorList>
    </citation>
    <scope>NUCLEOTIDE SEQUENCE</scope>
    <source>
        <tissue evidence="1">Leaf</tissue>
    </source>
</reference>
<organism evidence="1">
    <name type="scientific">Rhizophora mucronata</name>
    <name type="common">Asiatic mangrove</name>
    <dbReference type="NCBI Taxonomy" id="61149"/>
    <lineage>
        <taxon>Eukaryota</taxon>
        <taxon>Viridiplantae</taxon>
        <taxon>Streptophyta</taxon>
        <taxon>Embryophyta</taxon>
        <taxon>Tracheophyta</taxon>
        <taxon>Spermatophyta</taxon>
        <taxon>Magnoliopsida</taxon>
        <taxon>eudicotyledons</taxon>
        <taxon>Gunneridae</taxon>
        <taxon>Pentapetalae</taxon>
        <taxon>rosids</taxon>
        <taxon>fabids</taxon>
        <taxon>Malpighiales</taxon>
        <taxon>Rhizophoraceae</taxon>
        <taxon>Rhizophora</taxon>
    </lineage>
</organism>
<dbReference type="EMBL" id="GGEC01007482">
    <property type="protein sequence ID" value="MBW87965.1"/>
    <property type="molecule type" value="Transcribed_RNA"/>
</dbReference>
<accession>A0A2P2J3D6</accession>
<name>A0A2P2J3D6_RHIMU</name>
<protein>
    <submittedName>
        <fullName evidence="1">Uncharacterized protein</fullName>
    </submittedName>
</protein>
<evidence type="ECO:0000313" key="1">
    <source>
        <dbReference type="EMBL" id="MBW87965.1"/>
    </source>
</evidence>
<sequence length="46" mass="5416">MQQGKRVQFNHIDVERSGHLKLQHSYAMKNVSKKLKQLMHDKISVV</sequence>
<dbReference type="AlphaFoldDB" id="A0A2P2J3D6"/>
<proteinExistence type="predicted"/>